<dbReference type="Pfam" id="PF10124">
    <property type="entry name" value="Mu-like_gpT"/>
    <property type="match status" value="1"/>
</dbReference>
<dbReference type="AlphaFoldDB" id="A0A377Z2M1"/>
<evidence type="ECO:0000259" key="1">
    <source>
        <dbReference type="Pfam" id="PF10124"/>
    </source>
</evidence>
<evidence type="ECO:0000313" key="2">
    <source>
        <dbReference type="EMBL" id="STU57362.1"/>
    </source>
</evidence>
<accession>A0A377Z2M1</accession>
<name>A0A377Z2M1_KLEPO</name>
<dbReference type="Proteomes" id="UP000254487">
    <property type="component" value="Unassembled WGS sequence"/>
</dbReference>
<gene>
    <name evidence="2" type="ORF">NCTC10313_01233</name>
</gene>
<proteinExistence type="predicted"/>
<protein>
    <submittedName>
        <fullName evidence="2">Mu-like prophage major head subunit gpT</fullName>
    </submittedName>
</protein>
<dbReference type="InterPro" id="IPR018774">
    <property type="entry name" value="Phage_Mu_GpT"/>
</dbReference>
<sequence length="79" mass="9421">MRFRLPPALNAYGFLEEFPEIKEWLADRQLKELSTQDYILKNKTFESSISIKREDFEDNDYGKYSMIFEPVWTESSTVS</sequence>
<feature type="domain" description="Bacteriophage Mu GpT" evidence="1">
    <location>
        <begin position="9"/>
        <end position="71"/>
    </location>
</feature>
<reference evidence="2 3" key="1">
    <citation type="submission" date="2018-06" db="EMBL/GenBank/DDBJ databases">
        <authorList>
            <consortium name="Pathogen Informatics"/>
            <person name="Doyle S."/>
        </authorList>
    </citation>
    <scope>NUCLEOTIDE SEQUENCE [LARGE SCALE GENOMIC DNA]</scope>
    <source>
        <strain evidence="2 3">NCTC10313</strain>
    </source>
</reference>
<organism evidence="2 3">
    <name type="scientific">Klebsiella pneumoniae subsp. ozaenae</name>
    <dbReference type="NCBI Taxonomy" id="574"/>
    <lineage>
        <taxon>Bacteria</taxon>
        <taxon>Pseudomonadati</taxon>
        <taxon>Pseudomonadota</taxon>
        <taxon>Gammaproteobacteria</taxon>
        <taxon>Enterobacterales</taxon>
        <taxon>Enterobacteriaceae</taxon>
        <taxon>Klebsiella/Raoultella group</taxon>
        <taxon>Klebsiella</taxon>
        <taxon>Klebsiella pneumoniae complex</taxon>
    </lineage>
</organism>
<evidence type="ECO:0000313" key="3">
    <source>
        <dbReference type="Proteomes" id="UP000254487"/>
    </source>
</evidence>
<dbReference type="EMBL" id="UGLW01000003">
    <property type="protein sequence ID" value="STU57362.1"/>
    <property type="molecule type" value="Genomic_DNA"/>
</dbReference>